<evidence type="ECO:0000256" key="1">
    <source>
        <dbReference type="ARBA" id="ARBA00001911"/>
    </source>
</evidence>
<comment type="subcellular location">
    <subcellularLocation>
        <location evidence="2">Golgi apparatus membrane</location>
        <topology evidence="2">Single-pass type II membrane protein</topology>
    </subcellularLocation>
    <subcellularLocation>
        <location evidence="12">Golgi apparatus</location>
        <location evidence="12">Golgi stack membrane</location>
    </subcellularLocation>
</comment>
<evidence type="ECO:0000256" key="3">
    <source>
        <dbReference type="ARBA" id="ARBA00022692"/>
    </source>
</evidence>
<dbReference type="PANTHER" id="PTHR43078:SF6">
    <property type="entry name" value="UDP-GLUCURONIC ACID DECARBOXYLASE 1"/>
    <property type="match status" value="1"/>
</dbReference>
<dbReference type="CDD" id="cd05230">
    <property type="entry name" value="UGD_SDR_e"/>
    <property type="match status" value="1"/>
</dbReference>
<dbReference type="GO" id="GO:0070403">
    <property type="term" value="F:NAD+ binding"/>
    <property type="evidence" value="ECO:0007669"/>
    <property type="project" value="InterPro"/>
</dbReference>
<dbReference type="Gene3D" id="3.40.50.720">
    <property type="entry name" value="NAD(P)-binding Rossmann-like Domain"/>
    <property type="match status" value="1"/>
</dbReference>
<dbReference type="RefSeq" id="WP_013433594.1">
    <property type="nucleotide sequence ID" value="NC_014721.1"/>
</dbReference>
<accession>E4S7Y0</accession>
<dbReference type="GO" id="GO:0033320">
    <property type="term" value="P:UDP-D-xylose biosynthetic process"/>
    <property type="evidence" value="ECO:0007669"/>
    <property type="project" value="UniProtKB-UniPathway"/>
</dbReference>
<dbReference type="FunFam" id="3.40.50.720:FF:000065">
    <property type="entry name" value="UDP-glucuronic acid decarboxylase 1"/>
    <property type="match status" value="1"/>
</dbReference>
<sequence length="311" mass="35426">MNIVISGVCGFIGSNLAKRLIAENHTVIGLDNMLTGSERNIESLMTNPNFVFVKHDVIKPIDLDDDIDWIIHLASPASPPKYLTYPIETLRTNSEGTRNLLELALKKNARFLYSSTSEVYGNPQVHPQSEDYWGNVNPIGPRSVYDEAKRYGEALVMAYNRKFNLSTRIVRIFNTYGPGMDPDDGRVISNFVVQALKGEPITVYGNGMQTRSFQYIDDLIEGILKVMEVEFYEPINLGNPEEYTVLELANKVLQLTKSKSTIIFKPLPENDPERRKPNIDRAKKILGWEPRVDLEEGLKRTINYFKELLNR</sequence>
<evidence type="ECO:0000256" key="4">
    <source>
        <dbReference type="ARBA" id="ARBA00022793"/>
    </source>
</evidence>
<keyword evidence="3" id="KW-0812">Transmembrane</keyword>
<dbReference type="Proteomes" id="UP000009256">
    <property type="component" value="Chromosome"/>
</dbReference>
<dbReference type="HOGENOM" id="CLU_007383_4_0_9"/>
<evidence type="ECO:0000313" key="15">
    <source>
        <dbReference type="Proteomes" id="UP000009256"/>
    </source>
</evidence>
<evidence type="ECO:0000256" key="7">
    <source>
        <dbReference type="ARBA" id="ARBA00023027"/>
    </source>
</evidence>
<reference key="1">
    <citation type="submission" date="2010-11" db="EMBL/GenBank/DDBJ databases">
        <title>Complete sequence of chromosome of Caldicellulosiruptor kristjanssonii 177R1B.</title>
        <authorList>
            <consortium name="US DOE Joint Genome Institute"/>
            <person name="Lucas S."/>
            <person name="Copeland A."/>
            <person name="Lapidus A."/>
            <person name="Cheng J.-F."/>
            <person name="Bruce D."/>
            <person name="Goodwin L."/>
            <person name="Pitluck S."/>
            <person name="Davenport K."/>
            <person name="Detter J.C."/>
            <person name="Han C."/>
            <person name="Tapia R."/>
            <person name="Land M."/>
            <person name="Hauser L."/>
            <person name="Jeffries C."/>
            <person name="Kyrpides N."/>
            <person name="Ivanova N."/>
            <person name="Mikhailova N."/>
            <person name="Blumer-Schuette S.E."/>
            <person name="Kelly R.M."/>
            <person name="Woyke T."/>
        </authorList>
    </citation>
    <scope>NUCLEOTIDE SEQUENCE</scope>
    <source>
        <strain>177R1B</strain>
    </source>
</reference>
<evidence type="ECO:0000256" key="9">
    <source>
        <dbReference type="ARBA" id="ARBA00023136"/>
    </source>
</evidence>
<comment type="cofactor">
    <cofactor evidence="1">
        <name>NAD(+)</name>
        <dbReference type="ChEBI" id="CHEBI:57540"/>
    </cofactor>
</comment>
<dbReference type="Pfam" id="PF01370">
    <property type="entry name" value="Epimerase"/>
    <property type="match status" value="1"/>
</dbReference>
<keyword evidence="8" id="KW-0333">Golgi apparatus</keyword>
<dbReference type="GO" id="GO:0005737">
    <property type="term" value="C:cytoplasm"/>
    <property type="evidence" value="ECO:0007669"/>
    <property type="project" value="TreeGrafter"/>
</dbReference>
<feature type="domain" description="NAD-dependent epimerase/dehydratase" evidence="13">
    <location>
        <begin position="3"/>
        <end position="237"/>
    </location>
</feature>
<dbReference type="OrthoDB" id="142826at2"/>
<dbReference type="UniPathway" id="UPA00796">
    <property type="reaction ID" value="UER00771"/>
</dbReference>
<reference evidence="14 15" key="2">
    <citation type="journal article" date="2011" name="J. Bacteriol.">
        <title>Complete genome sequences for the anaerobic, extremely thermophilic plant biomass-degrading bacteria Caldicellulosiruptor hydrothermalis, Caldicellulosiruptor kristjanssonii, Caldicellulosiruptor kronotskyensis, Caldicellulosiruptor owensenis, and Caldicellulosiruptor lactoaceticus.</title>
        <authorList>
            <person name="Blumer-Schuette S.E."/>
            <person name="Ozdemir I."/>
            <person name="Mistry D."/>
            <person name="Lucas S."/>
            <person name="Lapidus A."/>
            <person name="Cheng J.F."/>
            <person name="Goodwin L.A."/>
            <person name="Pitluck S."/>
            <person name="Land M.L."/>
            <person name="Hauser L.J."/>
            <person name="Woyke T."/>
            <person name="Mikhailova N."/>
            <person name="Pati A."/>
            <person name="Kyrpides N.C."/>
            <person name="Ivanova N."/>
            <person name="Detter J.C."/>
            <person name="Walston-Davenport K."/>
            <person name="Han S."/>
            <person name="Adams M.W."/>
            <person name="Kelly R.M."/>
        </authorList>
    </citation>
    <scope>NUCLEOTIDE SEQUENCE [LARGE SCALE GENOMIC DNA]</scope>
    <source>
        <strain evidence="15">ATCC 700853 / DSM 12137 / I77R1B</strain>
    </source>
</reference>
<dbReference type="EMBL" id="CP002326">
    <property type="protein sequence ID" value="ADQ41880.1"/>
    <property type="molecule type" value="Genomic_DNA"/>
</dbReference>
<name>E4S7Y0_CALA7</name>
<evidence type="ECO:0000313" key="14">
    <source>
        <dbReference type="EMBL" id="ADQ41880.1"/>
    </source>
</evidence>
<dbReference type="KEGG" id="cki:Calkr_2445"/>
<dbReference type="InterPro" id="IPR036291">
    <property type="entry name" value="NAD(P)-bd_dom_sf"/>
</dbReference>
<evidence type="ECO:0000256" key="5">
    <source>
        <dbReference type="ARBA" id="ARBA00022968"/>
    </source>
</evidence>
<dbReference type="InterPro" id="IPR044516">
    <property type="entry name" value="UXS-like"/>
</dbReference>
<protein>
    <submittedName>
        <fullName evidence="14">NAD-dependent epimerase/dehydratase</fullName>
    </submittedName>
</protein>
<dbReference type="InterPro" id="IPR001509">
    <property type="entry name" value="Epimerase_deHydtase"/>
</dbReference>
<keyword evidence="11" id="KW-0456">Lyase</keyword>
<organism evidence="14 15">
    <name type="scientific">Caldicellulosiruptor acetigenus (strain ATCC 700853 / DSM 12137 / I77R1B)</name>
    <name type="common">Caldicellulosiruptor kristjanssonii</name>
    <dbReference type="NCBI Taxonomy" id="632335"/>
    <lineage>
        <taxon>Bacteria</taxon>
        <taxon>Bacillati</taxon>
        <taxon>Bacillota</taxon>
        <taxon>Bacillota incertae sedis</taxon>
        <taxon>Caldicellulosiruptorales</taxon>
        <taxon>Caldicellulosiruptoraceae</taxon>
        <taxon>Caldicellulosiruptor</taxon>
    </lineage>
</organism>
<dbReference type="PRINTS" id="PR01713">
    <property type="entry name" value="NUCEPIMERASE"/>
</dbReference>
<dbReference type="GO" id="GO:0042732">
    <property type="term" value="P:D-xylose metabolic process"/>
    <property type="evidence" value="ECO:0007669"/>
    <property type="project" value="InterPro"/>
</dbReference>
<keyword evidence="7" id="KW-0520">NAD</keyword>
<keyword evidence="6" id="KW-1133">Transmembrane helix</keyword>
<dbReference type="STRING" id="632335.Calkr_2445"/>
<keyword evidence="15" id="KW-1185">Reference proteome</keyword>
<evidence type="ECO:0000259" key="13">
    <source>
        <dbReference type="Pfam" id="PF01370"/>
    </source>
</evidence>
<evidence type="ECO:0000256" key="10">
    <source>
        <dbReference type="ARBA" id="ARBA00023180"/>
    </source>
</evidence>
<dbReference type="GO" id="GO:0048040">
    <property type="term" value="F:UDP-glucuronate decarboxylase activity"/>
    <property type="evidence" value="ECO:0007669"/>
    <property type="project" value="TreeGrafter"/>
</dbReference>
<dbReference type="AlphaFoldDB" id="E4S7Y0"/>
<evidence type="ECO:0000256" key="12">
    <source>
        <dbReference type="ARBA" id="ARBA00037859"/>
    </source>
</evidence>
<gene>
    <name evidence="14" type="ordered locus">Calkr_2445</name>
</gene>
<evidence type="ECO:0000256" key="11">
    <source>
        <dbReference type="ARBA" id="ARBA00023239"/>
    </source>
</evidence>
<dbReference type="SUPFAM" id="SSF51735">
    <property type="entry name" value="NAD(P)-binding Rossmann-fold domains"/>
    <property type="match status" value="1"/>
</dbReference>
<keyword evidence="9" id="KW-0472">Membrane</keyword>
<dbReference type="PANTHER" id="PTHR43078">
    <property type="entry name" value="UDP-GLUCURONIC ACID DECARBOXYLASE-RELATED"/>
    <property type="match status" value="1"/>
</dbReference>
<evidence type="ECO:0000256" key="2">
    <source>
        <dbReference type="ARBA" id="ARBA00004323"/>
    </source>
</evidence>
<keyword evidence="5" id="KW-0735">Signal-anchor</keyword>
<keyword evidence="10" id="KW-0325">Glycoprotein</keyword>
<dbReference type="eggNOG" id="COG0451">
    <property type="taxonomic scope" value="Bacteria"/>
</dbReference>
<keyword evidence="4" id="KW-0210">Decarboxylase</keyword>
<proteinExistence type="predicted"/>
<evidence type="ECO:0000256" key="6">
    <source>
        <dbReference type="ARBA" id="ARBA00022989"/>
    </source>
</evidence>
<evidence type="ECO:0000256" key="8">
    <source>
        <dbReference type="ARBA" id="ARBA00023034"/>
    </source>
</evidence>